<keyword evidence="1" id="KW-0812">Transmembrane</keyword>
<name>A0A1M5UNG7_FLAJO</name>
<feature type="transmembrane region" description="Helical" evidence="1">
    <location>
        <begin position="136"/>
        <end position="158"/>
    </location>
</feature>
<reference evidence="2 3" key="1">
    <citation type="submission" date="2016-11" db="EMBL/GenBank/DDBJ databases">
        <authorList>
            <person name="Jaros S."/>
            <person name="Januszkiewicz K."/>
            <person name="Wedrychowicz H."/>
        </authorList>
    </citation>
    <scope>NUCLEOTIDE SEQUENCE [LARGE SCALE GENOMIC DNA]</scope>
    <source>
        <strain evidence="2 3">DSM 6792</strain>
    </source>
</reference>
<evidence type="ECO:0000256" key="1">
    <source>
        <dbReference type="SAM" id="Phobius"/>
    </source>
</evidence>
<protein>
    <submittedName>
        <fullName evidence="2">Uncharacterized protein</fullName>
    </submittedName>
</protein>
<feature type="transmembrane region" description="Helical" evidence="1">
    <location>
        <begin position="214"/>
        <end position="232"/>
    </location>
</feature>
<gene>
    <name evidence="2" type="ORF">SAMN05444388_11467</name>
</gene>
<dbReference type="RefSeq" id="WP_073411011.1">
    <property type="nucleotide sequence ID" value="NZ_FQWH01000014.1"/>
</dbReference>
<feature type="transmembrane region" description="Helical" evidence="1">
    <location>
        <begin position="244"/>
        <end position="265"/>
    </location>
</feature>
<evidence type="ECO:0000313" key="2">
    <source>
        <dbReference type="EMBL" id="SHH64460.1"/>
    </source>
</evidence>
<dbReference type="AlphaFoldDB" id="A0A1M5UNG7"/>
<keyword evidence="1" id="KW-1133">Transmembrane helix</keyword>
<evidence type="ECO:0000313" key="3">
    <source>
        <dbReference type="Proteomes" id="UP000184112"/>
    </source>
</evidence>
<dbReference type="EMBL" id="FQWH01000014">
    <property type="protein sequence ID" value="SHH64460.1"/>
    <property type="molecule type" value="Genomic_DNA"/>
</dbReference>
<dbReference type="Proteomes" id="UP000184112">
    <property type="component" value="Unassembled WGS sequence"/>
</dbReference>
<feature type="transmembrane region" description="Helical" evidence="1">
    <location>
        <begin position="173"/>
        <end position="194"/>
    </location>
</feature>
<organism evidence="2 3">
    <name type="scientific">Flavobacterium johnsoniae</name>
    <name type="common">Cytophaga johnsonae</name>
    <dbReference type="NCBI Taxonomy" id="986"/>
    <lineage>
        <taxon>Bacteria</taxon>
        <taxon>Pseudomonadati</taxon>
        <taxon>Bacteroidota</taxon>
        <taxon>Flavobacteriia</taxon>
        <taxon>Flavobacteriales</taxon>
        <taxon>Flavobacteriaceae</taxon>
        <taxon>Flavobacterium</taxon>
    </lineage>
</organism>
<accession>A0A1M5UNG7</accession>
<keyword evidence="1" id="KW-0472">Membrane</keyword>
<sequence>MNAIFDKIKNRSAYTSETSELELENAPEEIVIAKTIEEDAFIPAENKTQPIANTKTHFETLIEKEIEVMLQFNVRKGKKITSDIGSLVETKKLSHKIVLHEMLKDAVHPATPKSIHYVNQYRDKLNSRVVLLRIKIFRQFIVIAIISALLSGLGYGIIELGLFTDEFIFTDTALFTINQLYTIAAAFFGIMLYFIPKLIKQVDNSTLTTHKIPFYWMAVLLGSISAIILINTKVFAPYLIDDTLLHNLFIAAVCGLAADILYGNIQAVAQL</sequence>
<proteinExistence type="predicted"/>